<organism evidence="1 2">
    <name type="scientific">Irpex rosettiformis</name>
    <dbReference type="NCBI Taxonomy" id="378272"/>
    <lineage>
        <taxon>Eukaryota</taxon>
        <taxon>Fungi</taxon>
        <taxon>Dikarya</taxon>
        <taxon>Basidiomycota</taxon>
        <taxon>Agaricomycotina</taxon>
        <taxon>Agaricomycetes</taxon>
        <taxon>Polyporales</taxon>
        <taxon>Irpicaceae</taxon>
        <taxon>Irpex</taxon>
    </lineage>
</organism>
<name>A0ACB8TUF2_9APHY</name>
<reference evidence="1" key="1">
    <citation type="journal article" date="2021" name="Environ. Microbiol.">
        <title>Gene family expansions and transcriptome signatures uncover fungal adaptations to wood decay.</title>
        <authorList>
            <person name="Hage H."/>
            <person name="Miyauchi S."/>
            <person name="Viragh M."/>
            <person name="Drula E."/>
            <person name="Min B."/>
            <person name="Chaduli D."/>
            <person name="Navarro D."/>
            <person name="Favel A."/>
            <person name="Norest M."/>
            <person name="Lesage-Meessen L."/>
            <person name="Balint B."/>
            <person name="Merenyi Z."/>
            <person name="de Eugenio L."/>
            <person name="Morin E."/>
            <person name="Martinez A.T."/>
            <person name="Baldrian P."/>
            <person name="Stursova M."/>
            <person name="Martinez M.J."/>
            <person name="Novotny C."/>
            <person name="Magnuson J.K."/>
            <person name="Spatafora J.W."/>
            <person name="Maurice S."/>
            <person name="Pangilinan J."/>
            <person name="Andreopoulos W."/>
            <person name="LaButti K."/>
            <person name="Hundley H."/>
            <person name="Na H."/>
            <person name="Kuo A."/>
            <person name="Barry K."/>
            <person name="Lipzen A."/>
            <person name="Henrissat B."/>
            <person name="Riley R."/>
            <person name="Ahrendt S."/>
            <person name="Nagy L.G."/>
            <person name="Grigoriev I.V."/>
            <person name="Martin F."/>
            <person name="Rosso M.N."/>
        </authorList>
    </citation>
    <scope>NUCLEOTIDE SEQUENCE</scope>
    <source>
        <strain evidence="1">CBS 384.51</strain>
    </source>
</reference>
<dbReference type="Proteomes" id="UP001055072">
    <property type="component" value="Unassembled WGS sequence"/>
</dbReference>
<gene>
    <name evidence="1" type="ORF">BDY19DRAFT_965768</name>
</gene>
<proteinExistence type="predicted"/>
<evidence type="ECO:0000313" key="1">
    <source>
        <dbReference type="EMBL" id="KAI0085571.1"/>
    </source>
</evidence>
<sequence>MTQVDLEQGQPSLNAMRSGTNPPLIARKRGIFPELAAEFFGVLILVVFGTGVNCAVTLSSNPGSVLGPPKGDWVSVSFGRAAGIGLGVWISSRISAGHVNPAATLAMAIIREFSWKKVPLYVFAQLLGGICGAGIVYGNYIHAIDAFEGGRHIRTLATAGLFDPPAADYLTNISAFFEEFLGTAILLFAICSARDKREGTDSQEPTGIHGDTAERAAIVAFITILGISISIGAQTGFSLNPARDLGPRILTAMVGYGRQVGVSAYDFFFYTGKDSIFNKE</sequence>
<protein>
    <submittedName>
        <fullName evidence="1">Aquaporin-like protein</fullName>
    </submittedName>
</protein>
<dbReference type="EMBL" id="MU274930">
    <property type="protein sequence ID" value="KAI0085571.1"/>
    <property type="molecule type" value="Genomic_DNA"/>
</dbReference>
<accession>A0ACB8TUF2</accession>
<keyword evidence="2" id="KW-1185">Reference proteome</keyword>
<comment type="caution">
    <text evidence="1">The sequence shown here is derived from an EMBL/GenBank/DDBJ whole genome shotgun (WGS) entry which is preliminary data.</text>
</comment>
<evidence type="ECO:0000313" key="2">
    <source>
        <dbReference type="Proteomes" id="UP001055072"/>
    </source>
</evidence>